<protein>
    <recommendedName>
        <fullName evidence="5 6">Glucose-methanol-choline oxidoreductase N-terminal domain-containing protein</fullName>
    </recommendedName>
</protein>
<feature type="domain" description="Glucose-methanol-choline oxidoreductase N-terminal" evidence="6">
    <location>
        <begin position="489"/>
        <end position="503"/>
    </location>
</feature>
<dbReference type="InterPro" id="IPR036188">
    <property type="entry name" value="FAD/NAD-bd_sf"/>
</dbReference>
<dbReference type="GeneID" id="34464170"/>
<dbReference type="Proteomes" id="UP000184300">
    <property type="component" value="Unassembled WGS sequence"/>
</dbReference>
<dbReference type="Pfam" id="PF00732">
    <property type="entry name" value="GMC_oxred_N"/>
    <property type="match status" value="1"/>
</dbReference>
<feature type="region of interest" description="Disordered" evidence="3">
    <location>
        <begin position="209"/>
        <end position="231"/>
    </location>
</feature>
<evidence type="ECO:0000256" key="1">
    <source>
        <dbReference type="ARBA" id="ARBA00010790"/>
    </source>
</evidence>
<accession>A0A1L9V4S1</accession>
<dbReference type="SUPFAM" id="SSF54373">
    <property type="entry name" value="FAD-linked reductases, C-terminal domain"/>
    <property type="match status" value="1"/>
</dbReference>
<keyword evidence="4" id="KW-0732">Signal</keyword>
<dbReference type="Pfam" id="PF16010">
    <property type="entry name" value="CDH-cyt"/>
    <property type="match status" value="1"/>
</dbReference>
<proteinExistence type="inferred from homology"/>
<dbReference type="Pfam" id="PF05199">
    <property type="entry name" value="GMC_oxred_C"/>
    <property type="match status" value="1"/>
</dbReference>
<feature type="signal peptide" evidence="4">
    <location>
        <begin position="1"/>
        <end position="18"/>
    </location>
</feature>
<feature type="compositionally biased region" description="Polar residues" evidence="3">
    <location>
        <begin position="800"/>
        <end position="812"/>
    </location>
</feature>
<dbReference type="PROSITE" id="PS00623">
    <property type="entry name" value="GMC_OXRED_1"/>
    <property type="match status" value="1"/>
</dbReference>
<keyword evidence="8" id="KW-1185">Reference proteome</keyword>
<dbReference type="InterPro" id="IPR053208">
    <property type="entry name" value="GMC_Oxidoreductase_CD"/>
</dbReference>
<evidence type="ECO:0000259" key="6">
    <source>
        <dbReference type="PROSITE" id="PS00624"/>
    </source>
</evidence>
<evidence type="ECO:0000256" key="3">
    <source>
        <dbReference type="SAM" id="MobiDB-lite"/>
    </source>
</evidence>
<dbReference type="PANTHER" id="PTHR47190:SF4">
    <property type="entry name" value="DEHYDROGENASE, PUTATIVE-RELATED"/>
    <property type="match status" value="1"/>
</dbReference>
<dbReference type="PROSITE" id="PS00624">
    <property type="entry name" value="GMC_OXRED_2"/>
    <property type="match status" value="1"/>
</dbReference>
<feature type="domain" description="Glucose-methanol-choline oxidoreductase N-terminal" evidence="5">
    <location>
        <begin position="322"/>
        <end position="345"/>
    </location>
</feature>
<evidence type="ECO:0000313" key="7">
    <source>
        <dbReference type="EMBL" id="OJJ78934.1"/>
    </source>
</evidence>
<name>A0A1L9V4S1_ASPGL</name>
<dbReference type="CDD" id="cd09630">
    <property type="entry name" value="CDH_like_cytochrome"/>
    <property type="match status" value="1"/>
</dbReference>
<comment type="similarity">
    <text evidence="1 2">Belongs to the GMC oxidoreductase family.</text>
</comment>
<dbReference type="STRING" id="1160497.A0A1L9V4S1"/>
<evidence type="ECO:0000259" key="5">
    <source>
        <dbReference type="PROSITE" id="PS00623"/>
    </source>
</evidence>
<dbReference type="AlphaFoldDB" id="A0A1L9V4S1"/>
<keyword evidence="2" id="KW-0285">Flavoprotein</keyword>
<evidence type="ECO:0000256" key="4">
    <source>
        <dbReference type="SAM" id="SignalP"/>
    </source>
</evidence>
<dbReference type="InterPro" id="IPR015920">
    <property type="entry name" value="Cellobiose_DH-like_cyt"/>
</dbReference>
<feature type="region of interest" description="Disordered" evidence="3">
    <location>
        <begin position="800"/>
        <end position="876"/>
    </location>
</feature>
<dbReference type="PANTHER" id="PTHR47190">
    <property type="entry name" value="DEHYDROGENASE, PUTATIVE-RELATED"/>
    <property type="match status" value="1"/>
</dbReference>
<dbReference type="EMBL" id="KV878924">
    <property type="protein sequence ID" value="OJJ78934.1"/>
    <property type="molecule type" value="Genomic_DNA"/>
</dbReference>
<evidence type="ECO:0000313" key="8">
    <source>
        <dbReference type="Proteomes" id="UP000184300"/>
    </source>
</evidence>
<dbReference type="GO" id="GO:0016614">
    <property type="term" value="F:oxidoreductase activity, acting on CH-OH group of donors"/>
    <property type="evidence" value="ECO:0007669"/>
    <property type="project" value="InterPro"/>
</dbReference>
<reference evidence="8" key="1">
    <citation type="journal article" date="2017" name="Genome Biol.">
        <title>Comparative genomics reveals high biological diversity and specific adaptations in the industrially and medically important fungal genus Aspergillus.</title>
        <authorList>
            <person name="de Vries R.P."/>
            <person name="Riley R."/>
            <person name="Wiebenga A."/>
            <person name="Aguilar-Osorio G."/>
            <person name="Amillis S."/>
            <person name="Uchima C.A."/>
            <person name="Anderluh G."/>
            <person name="Asadollahi M."/>
            <person name="Askin M."/>
            <person name="Barry K."/>
            <person name="Battaglia E."/>
            <person name="Bayram O."/>
            <person name="Benocci T."/>
            <person name="Braus-Stromeyer S.A."/>
            <person name="Caldana C."/>
            <person name="Canovas D."/>
            <person name="Cerqueira G.C."/>
            <person name="Chen F."/>
            <person name="Chen W."/>
            <person name="Choi C."/>
            <person name="Clum A."/>
            <person name="Dos Santos R.A."/>
            <person name="Damasio A.R."/>
            <person name="Diallinas G."/>
            <person name="Emri T."/>
            <person name="Fekete E."/>
            <person name="Flipphi M."/>
            <person name="Freyberg S."/>
            <person name="Gallo A."/>
            <person name="Gournas C."/>
            <person name="Habgood R."/>
            <person name="Hainaut M."/>
            <person name="Harispe M.L."/>
            <person name="Henrissat B."/>
            <person name="Hilden K.S."/>
            <person name="Hope R."/>
            <person name="Hossain A."/>
            <person name="Karabika E."/>
            <person name="Karaffa L."/>
            <person name="Karanyi Z."/>
            <person name="Krasevec N."/>
            <person name="Kuo A."/>
            <person name="Kusch H."/>
            <person name="LaButti K."/>
            <person name="Lagendijk E.L."/>
            <person name="Lapidus A."/>
            <person name="Levasseur A."/>
            <person name="Lindquist E."/>
            <person name="Lipzen A."/>
            <person name="Logrieco A.F."/>
            <person name="MacCabe A."/>
            <person name="Maekelae M.R."/>
            <person name="Malavazi I."/>
            <person name="Melin P."/>
            <person name="Meyer V."/>
            <person name="Mielnichuk N."/>
            <person name="Miskei M."/>
            <person name="Molnar A.P."/>
            <person name="Mule G."/>
            <person name="Ngan C.Y."/>
            <person name="Orejas M."/>
            <person name="Orosz E."/>
            <person name="Ouedraogo J.P."/>
            <person name="Overkamp K.M."/>
            <person name="Park H.-S."/>
            <person name="Perrone G."/>
            <person name="Piumi F."/>
            <person name="Punt P.J."/>
            <person name="Ram A.F."/>
            <person name="Ramon A."/>
            <person name="Rauscher S."/>
            <person name="Record E."/>
            <person name="Riano-Pachon D.M."/>
            <person name="Robert V."/>
            <person name="Roehrig J."/>
            <person name="Ruller R."/>
            <person name="Salamov A."/>
            <person name="Salih N.S."/>
            <person name="Samson R.A."/>
            <person name="Sandor E."/>
            <person name="Sanguinetti M."/>
            <person name="Schuetze T."/>
            <person name="Sepcic K."/>
            <person name="Shelest E."/>
            <person name="Sherlock G."/>
            <person name="Sophianopoulou V."/>
            <person name="Squina F.M."/>
            <person name="Sun H."/>
            <person name="Susca A."/>
            <person name="Todd R.B."/>
            <person name="Tsang A."/>
            <person name="Unkles S.E."/>
            <person name="van de Wiele N."/>
            <person name="van Rossen-Uffink D."/>
            <person name="Oliveira J.V."/>
            <person name="Vesth T.C."/>
            <person name="Visser J."/>
            <person name="Yu J.-H."/>
            <person name="Zhou M."/>
            <person name="Andersen M.R."/>
            <person name="Archer D.B."/>
            <person name="Baker S.E."/>
            <person name="Benoit I."/>
            <person name="Brakhage A.A."/>
            <person name="Braus G.H."/>
            <person name="Fischer R."/>
            <person name="Frisvad J.C."/>
            <person name="Goldman G.H."/>
            <person name="Houbraken J."/>
            <person name="Oakley B."/>
            <person name="Pocsi I."/>
            <person name="Scazzocchio C."/>
            <person name="Seiboth B."/>
            <person name="vanKuyk P.A."/>
            <person name="Wortman J."/>
            <person name="Dyer P.S."/>
            <person name="Grigoriev I.V."/>
        </authorList>
    </citation>
    <scope>NUCLEOTIDE SEQUENCE [LARGE SCALE GENOMIC DNA]</scope>
    <source>
        <strain evidence="8">CBS 516.65</strain>
    </source>
</reference>
<gene>
    <name evidence="7" type="ORF">ASPGLDRAFT_53122</name>
</gene>
<dbReference type="OrthoDB" id="413885at2759"/>
<dbReference type="Gene3D" id="2.60.40.1210">
    <property type="entry name" value="Cellobiose dehydrogenase, cytochrome domain"/>
    <property type="match status" value="1"/>
</dbReference>
<dbReference type="SUPFAM" id="SSF49344">
    <property type="entry name" value="CBD9-like"/>
    <property type="match status" value="1"/>
</dbReference>
<dbReference type="InterPro" id="IPR000172">
    <property type="entry name" value="GMC_OxRdtase_N"/>
</dbReference>
<organism evidence="7 8">
    <name type="scientific">Aspergillus glaucus CBS 516.65</name>
    <dbReference type="NCBI Taxonomy" id="1160497"/>
    <lineage>
        <taxon>Eukaryota</taxon>
        <taxon>Fungi</taxon>
        <taxon>Dikarya</taxon>
        <taxon>Ascomycota</taxon>
        <taxon>Pezizomycotina</taxon>
        <taxon>Eurotiomycetes</taxon>
        <taxon>Eurotiomycetidae</taxon>
        <taxon>Eurotiales</taxon>
        <taxon>Aspergillaceae</taxon>
        <taxon>Aspergillus</taxon>
        <taxon>Aspergillus subgen. Aspergillus</taxon>
    </lineage>
</organism>
<sequence>MRSLTWLTALTTALGVAASTTESSAYSDSATGIDFQRWCDDDSGMCFGMALPETVKSDFIGQMVVPLSDSKGWGGVSLSPSMTQSLLIAAWPNGDSGVGSLRQATSYTNPDVYQDASIAEIPDGVSANSTHLTYTFLCKGCIVGSPTSFKASADTSFLGWALSKTNPTTPSSPSSVLSYHAAGFGTFEVLLSKAKSAKYSTWAAKAKSTATPSGSATPSSSALASQTPTPSVAPTVSNATYDYIVVGGGAAGIVAAERLAETKKKVLLIERGAASIASMGADNTLSWNSSLTPYDVPALASSLSELGLVSDYLCPDTAGMAGCVLGGGTIINAMSFIHPPSRDFDDKWPQGWKWNDISAAAKRMYERNAGSMLPSADGKRYDQSLFKVLSSFLNRLGWKYVNQHEQPDERHQMYSYPSWSAADGVRAGPVRSYLPLAQEMDNFNLRLQTKVRRLVRRGGRVTGVEVEKENGGIEIIHVRAGGKVVLAAGSMSTPRVLFNSGIGPDEQLKNVQSGSTGVTLPPSGEWINLPVGQNLKDHPMFTIKVDTRANFTTFNTSSVIPGPSAVVQRLYEQASGVLAQGGHRLQFWTSLEGTDGVTRYFQASCSAAKNGVITMKLYLTHGATSSGVLGINGQGSTTIETEPYLQTEEDKEATTRFLQGLVKDLNNSPMGFSIQDFSDVETLLAQKTAGDHYLGTAKMGTDDGRKNGSSVVDTSAKVYGTENLILIWPQYIVDASIHPDLPTGNTQAIVMIAAEAAVEKIVSSASGQGISGAASSVVLSASAQPTVMAAVTSTVDAMSTSVVDETQTTTKIESAVGPSDVATGVPGAPPAPSDAAPVHSDNAAPSGNQNFNAPVPVRTPTPSDASAEGQNEKPSQVASTIYMTATATATATATHTNIVTLTHSSVSTVTVTAGQAQGQVQQGQPECTCAVH</sequence>
<dbReference type="VEuPathDB" id="FungiDB:ASPGLDRAFT_53122"/>
<feature type="chain" id="PRO_5009887826" description="Glucose-methanol-choline oxidoreductase N-terminal domain-containing protein" evidence="4">
    <location>
        <begin position="19"/>
        <end position="932"/>
    </location>
</feature>
<dbReference type="GO" id="GO:0050660">
    <property type="term" value="F:flavin adenine dinucleotide binding"/>
    <property type="evidence" value="ECO:0007669"/>
    <property type="project" value="InterPro"/>
</dbReference>
<dbReference type="Gene3D" id="3.50.50.60">
    <property type="entry name" value="FAD/NAD(P)-binding domain"/>
    <property type="match status" value="1"/>
</dbReference>
<dbReference type="RefSeq" id="XP_022395632.1">
    <property type="nucleotide sequence ID" value="XM_022547909.1"/>
</dbReference>
<feature type="compositionally biased region" description="Low complexity" evidence="3">
    <location>
        <begin position="209"/>
        <end position="230"/>
    </location>
</feature>
<evidence type="ECO:0000256" key="2">
    <source>
        <dbReference type="RuleBase" id="RU003968"/>
    </source>
</evidence>
<keyword evidence="2" id="KW-0274">FAD</keyword>
<dbReference type="InterPro" id="IPR007867">
    <property type="entry name" value="GMC_OxRtase_C"/>
</dbReference>
<feature type="compositionally biased region" description="Polar residues" evidence="3">
    <location>
        <begin position="860"/>
        <end position="876"/>
    </location>
</feature>
<dbReference type="SUPFAM" id="SSF51905">
    <property type="entry name" value="FAD/NAD(P)-binding domain"/>
    <property type="match status" value="1"/>
</dbReference>
<feature type="compositionally biased region" description="Polar residues" evidence="3">
    <location>
        <begin position="843"/>
        <end position="852"/>
    </location>
</feature>
<dbReference type="Gene3D" id="3.30.410.10">
    <property type="entry name" value="Cholesterol Oxidase, domain 2"/>
    <property type="match status" value="1"/>
</dbReference>